<keyword evidence="4" id="KW-1133">Transmembrane helix</keyword>
<dbReference type="Gene3D" id="2.160.20.110">
    <property type="match status" value="1"/>
</dbReference>
<dbReference type="PANTHER" id="PTHR12338:SF8">
    <property type="entry name" value="HEME_HEMOPEXIN-BINDING PROTEIN"/>
    <property type="match status" value="1"/>
</dbReference>
<keyword evidence="4" id="KW-0472">Membrane</keyword>
<evidence type="ECO:0000256" key="3">
    <source>
        <dbReference type="ARBA" id="ARBA00022729"/>
    </source>
</evidence>
<dbReference type="GO" id="GO:0005576">
    <property type="term" value="C:extracellular region"/>
    <property type="evidence" value="ECO:0007669"/>
    <property type="project" value="UniProtKB-SubCell"/>
</dbReference>
<dbReference type="InterPro" id="IPR011050">
    <property type="entry name" value="Pectin_lyase_fold/virulence"/>
</dbReference>
<dbReference type="PANTHER" id="PTHR12338">
    <property type="entry name" value="AUTOTRANSPORTER"/>
    <property type="match status" value="1"/>
</dbReference>
<feature type="domain" description="Filamentous haemagglutinin FhaB/tRNA nuclease CdiA-like TPS" evidence="5">
    <location>
        <begin position="51"/>
        <end position="163"/>
    </location>
</feature>
<keyword evidence="2" id="KW-0964">Secreted</keyword>
<proteinExistence type="predicted"/>
<evidence type="ECO:0000313" key="7">
    <source>
        <dbReference type="Proteomes" id="UP000013940"/>
    </source>
</evidence>
<evidence type="ECO:0000259" key="5">
    <source>
        <dbReference type="SMART" id="SM00912"/>
    </source>
</evidence>
<dbReference type="InterPro" id="IPR024973">
    <property type="entry name" value="ESPR"/>
</dbReference>
<dbReference type="Gene3D" id="2.160.20.10">
    <property type="entry name" value="Single-stranded right-handed beta-helix, Pectin lyase-like"/>
    <property type="match status" value="1"/>
</dbReference>
<evidence type="ECO:0000256" key="4">
    <source>
        <dbReference type="SAM" id="Phobius"/>
    </source>
</evidence>
<sequence>MNKIYALVWNQAQGCWNVAHEGVRRRRRSGSGKGLIVAAASLLALAGLPSAFALPTGGVVVSGTADILAQGQNMFVDQYTDKLITNWNDFSVQSNQVVNFNQPSSTSIALNRVVGVNGSNIQGQINANGQVFLINPNGVVFGQGAQVNVGGLIASTQNITDNNFNAGHYKFTGASTAEVLNQGSITVPDGRSITLLGAKVRNEGMIKAQEGNVALGAGNSFTVSLDANNLLDLQVDAAAINALVSNTGLLKADGGQVLMTADAGMVFQTVVNNQGSIEANTLSQKAGRIILDGRVSGIVNVGGSLSAHALGTEGNGGVVETRGTFTIVHEDTRVNTQASNGQTGTWKVGSLEVKVGGGPASYWNAIQDYTLASNLDTTNVELASTGGSLVLTGPVSWNSGNQLTLSSVKDIQINGSLRGEGANTRVELNAKGNIKLDGHVELTGRNSGLGLNHAGDFSTGKDGKVTLSGSDARFNDNGAAYKVIQNAAHLQGINNGLSGRYVLGNTINGSDSFTSIGGSQAFTGVFDGLGNTISGFTVNSNGPHGGLFASSSGSISNLKLASMNIYGPTYTSGSSAIGGLVGLNSGKIANVSTSNLQVSIRSGNPYALGAQGGVGGLVGVNKGRITDSSSAGSVDSGREGYSKSLNLGGLVGNNQGGSIERSNSSAIVVGYAQTNVGGLVGVNQSGVIKDSSASGQVVGLGPATVGSVVGVNRKKLAF</sequence>
<dbReference type="SMART" id="SM00912">
    <property type="entry name" value="Haemagg_act"/>
    <property type="match status" value="1"/>
</dbReference>
<accession>A0A2C9EI17</accession>
<keyword evidence="4" id="KW-0812">Transmembrane</keyword>
<reference evidence="7" key="1">
    <citation type="journal article" date="2014" name="Genome Announc.">
        <title>Full-genome sequence of the plant growth-promoting bacterium Pseudomonas protegens CHA0.</title>
        <authorList>
            <person name="Jousset A."/>
            <person name="Schuldes J."/>
            <person name="Keel C."/>
            <person name="Maurhofer M."/>
            <person name="Daniel R."/>
            <person name="Scheu S."/>
            <person name="Thuermer A."/>
        </authorList>
    </citation>
    <scope>NUCLEOTIDE SEQUENCE [LARGE SCALE GENOMIC DNA]</scope>
    <source>
        <strain evidence="7">DSM 19095 / LMG 27888 / CFBP 6595 / CHA0</strain>
    </source>
</reference>
<feature type="transmembrane region" description="Helical" evidence="4">
    <location>
        <begin position="34"/>
        <end position="54"/>
    </location>
</feature>
<protein>
    <submittedName>
        <fullName evidence="6">Heme/hemopexin-binding protein HxuA</fullName>
    </submittedName>
</protein>
<dbReference type="SUPFAM" id="SSF51126">
    <property type="entry name" value="Pectin lyase-like"/>
    <property type="match status" value="1"/>
</dbReference>
<evidence type="ECO:0000256" key="2">
    <source>
        <dbReference type="ARBA" id="ARBA00022525"/>
    </source>
</evidence>
<dbReference type="RefSeq" id="WP_015634530.1">
    <property type="nucleotide sequence ID" value="NC_021237.1"/>
</dbReference>
<organism evidence="6 7">
    <name type="scientific">Pseudomonas protegens (strain DSM 19095 / LMG 27888 / CFBP 6595 / CHA0)</name>
    <dbReference type="NCBI Taxonomy" id="1124983"/>
    <lineage>
        <taxon>Bacteria</taxon>
        <taxon>Pseudomonadati</taxon>
        <taxon>Pseudomonadota</taxon>
        <taxon>Gammaproteobacteria</taxon>
        <taxon>Pseudomonadales</taxon>
        <taxon>Pseudomonadaceae</taxon>
        <taxon>Pseudomonas</taxon>
    </lineage>
</organism>
<dbReference type="AlphaFoldDB" id="A0A2C9EI17"/>
<dbReference type="InterPro" id="IPR050909">
    <property type="entry name" value="Bact_Autotransporter_VF"/>
</dbReference>
<evidence type="ECO:0000313" key="6">
    <source>
        <dbReference type="EMBL" id="AGL83296.1"/>
    </source>
</evidence>
<dbReference type="Proteomes" id="UP000013940">
    <property type="component" value="Chromosome"/>
</dbReference>
<dbReference type="InterPro" id="IPR011493">
    <property type="entry name" value="GLUG"/>
</dbReference>
<dbReference type="HOGENOM" id="CLU_004995_0_0_6"/>
<dbReference type="Pfam" id="PF13018">
    <property type="entry name" value="ESPR"/>
    <property type="match status" value="1"/>
</dbReference>
<dbReference type="Pfam" id="PF07581">
    <property type="entry name" value="Glug"/>
    <property type="match status" value="1"/>
</dbReference>
<dbReference type="InterPro" id="IPR008638">
    <property type="entry name" value="FhaB/CdiA-like_TPS"/>
</dbReference>
<evidence type="ECO:0000256" key="1">
    <source>
        <dbReference type="ARBA" id="ARBA00004613"/>
    </source>
</evidence>
<comment type="subcellular location">
    <subcellularLocation>
        <location evidence="1">Secreted</location>
    </subcellularLocation>
</comment>
<dbReference type="NCBIfam" id="TIGR01901">
    <property type="entry name" value="adhes_NPXG"/>
    <property type="match status" value="1"/>
</dbReference>
<name>A0A2C9EI17_PSEPH</name>
<gene>
    <name evidence="6" type="primary">hxuA5</name>
    <name evidence="6" type="ORF">PFLCHA0_c15080</name>
</gene>
<dbReference type="InterPro" id="IPR012334">
    <property type="entry name" value="Pectin_lyas_fold"/>
</dbReference>
<dbReference type="Pfam" id="PF05860">
    <property type="entry name" value="TPS"/>
    <property type="match status" value="1"/>
</dbReference>
<keyword evidence="3" id="KW-0732">Signal</keyword>
<dbReference type="eggNOG" id="COG3210">
    <property type="taxonomic scope" value="Bacteria"/>
</dbReference>
<dbReference type="KEGG" id="pprc:PFLCHA0_c15080"/>
<dbReference type="EMBL" id="CP003190">
    <property type="protein sequence ID" value="AGL83296.1"/>
    <property type="molecule type" value="Genomic_DNA"/>
</dbReference>
<dbReference type="GeneID" id="57474491"/>